<feature type="region of interest" description="Disordered" evidence="8">
    <location>
        <begin position="284"/>
        <end position="306"/>
    </location>
</feature>
<evidence type="ECO:0000256" key="1">
    <source>
        <dbReference type="ARBA" id="ARBA00004123"/>
    </source>
</evidence>
<keyword evidence="7" id="KW-0804">Transcription</keyword>
<dbReference type="SMART" id="SM00352">
    <property type="entry name" value="POU"/>
    <property type="match status" value="1"/>
</dbReference>
<gene>
    <name evidence="11" type="ORF">DdX_16300</name>
</gene>
<dbReference type="Proteomes" id="UP001201812">
    <property type="component" value="Unassembled WGS sequence"/>
</dbReference>
<dbReference type="FunFam" id="1.10.260.40:FF:000001">
    <property type="entry name" value="POU domain protein"/>
    <property type="match status" value="1"/>
</dbReference>
<organism evidence="11 12">
    <name type="scientific">Ditylenchus destructor</name>
    <dbReference type="NCBI Taxonomy" id="166010"/>
    <lineage>
        <taxon>Eukaryota</taxon>
        <taxon>Metazoa</taxon>
        <taxon>Ecdysozoa</taxon>
        <taxon>Nematoda</taxon>
        <taxon>Chromadorea</taxon>
        <taxon>Rhabditida</taxon>
        <taxon>Tylenchina</taxon>
        <taxon>Tylenchomorpha</taxon>
        <taxon>Sphaerularioidea</taxon>
        <taxon>Anguinidae</taxon>
        <taxon>Anguininae</taxon>
        <taxon>Ditylenchus</taxon>
    </lineage>
</organism>
<dbReference type="AlphaFoldDB" id="A0AAD4MQK3"/>
<feature type="region of interest" description="Disordered" evidence="8">
    <location>
        <begin position="1"/>
        <end position="69"/>
    </location>
</feature>
<dbReference type="InterPro" id="IPR001356">
    <property type="entry name" value="HD"/>
</dbReference>
<dbReference type="PANTHER" id="PTHR11636">
    <property type="entry name" value="POU DOMAIN"/>
    <property type="match status" value="1"/>
</dbReference>
<dbReference type="PRINTS" id="PR00028">
    <property type="entry name" value="POUDOMAIN"/>
</dbReference>
<feature type="compositionally biased region" description="Basic and acidic residues" evidence="8">
    <location>
        <begin position="47"/>
        <end position="57"/>
    </location>
</feature>
<feature type="domain" description="POU-specific" evidence="10">
    <location>
        <begin position="453"/>
        <end position="527"/>
    </location>
</feature>
<evidence type="ECO:0000313" key="12">
    <source>
        <dbReference type="Proteomes" id="UP001201812"/>
    </source>
</evidence>
<dbReference type="Pfam" id="PF00046">
    <property type="entry name" value="Homeodomain"/>
    <property type="match status" value="1"/>
</dbReference>
<dbReference type="InterPro" id="IPR010982">
    <property type="entry name" value="Lambda_DNA-bd_dom_sf"/>
</dbReference>
<dbReference type="InterPro" id="IPR013847">
    <property type="entry name" value="POU"/>
</dbReference>
<keyword evidence="12" id="KW-1185">Reference proteome</keyword>
<evidence type="ECO:0000256" key="5">
    <source>
        <dbReference type="PROSITE-ProRule" id="PRU00108"/>
    </source>
</evidence>
<evidence type="ECO:0000256" key="6">
    <source>
        <dbReference type="RuleBase" id="RU000682"/>
    </source>
</evidence>
<dbReference type="GO" id="GO:0000981">
    <property type="term" value="F:DNA-binding transcription factor activity, RNA polymerase II-specific"/>
    <property type="evidence" value="ECO:0007669"/>
    <property type="project" value="InterPro"/>
</dbReference>
<evidence type="ECO:0000259" key="10">
    <source>
        <dbReference type="PROSITE" id="PS51179"/>
    </source>
</evidence>
<keyword evidence="4 5" id="KW-0539">Nucleus</keyword>
<dbReference type="Pfam" id="PF00157">
    <property type="entry name" value="Pou"/>
    <property type="match status" value="1"/>
</dbReference>
<evidence type="ECO:0000313" key="11">
    <source>
        <dbReference type="EMBL" id="KAI1701071.1"/>
    </source>
</evidence>
<evidence type="ECO:0000259" key="9">
    <source>
        <dbReference type="PROSITE" id="PS50071"/>
    </source>
</evidence>
<feature type="DNA-binding region" description="Homeobox" evidence="5">
    <location>
        <begin position="548"/>
        <end position="607"/>
    </location>
</feature>
<dbReference type="InterPro" id="IPR000327">
    <property type="entry name" value="POU_dom"/>
</dbReference>
<dbReference type="SUPFAM" id="SSF46689">
    <property type="entry name" value="Homeodomain-like"/>
    <property type="match status" value="1"/>
</dbReference>
<dbReference type="SUPFAM" id="SSF47413">
    <property type="entry name" value="lambda repressor-like DNA-binding domains"/>
    <property type="match status" value="1"/>
</dbReference>
<sequence>MQMLCCPAQPLNATTQQTQQSVQPNSATPGPIHSSGSKSPQSGESGQDSRLEAKPHTDGTTGPTIASSAWTSQFIPSNGTESELMASMVAAAYLSSSSSQQAIHKSSTGTNLSLDHSVNLTGVCSSASASSSSSASGNSLGPSSGSTFYFHSGHPTALEDPTQATALSTQDGNPNEIHRASSYWMQHPMHDVSNHLGSHSHVQQYGQHPGYAHPFPFLFPSAAQTGTEASNSWAFGYQTSLQEHQQSQLQAMFGQAAVSMSASRPAMTEDELLFQQQQHLLQQHHQPHMTNRHHLDTDRTSTQQPTDIHAHGMHHEQHYRQYLLQAQAAAAQAQAVDMSAAHQQLSSGKMQDENEDEGDNNRQTPNQTHGSTTTIQPALIQDLKLDPERPDIIQRLTSSSSSAAENCWPTASVFYPHNPQPSGGPSMSTDEQQQHHNLMTAQGIGLGSDVDLEQNINSEDLEAFAKMFKQRRIKLGYTQADVGLALGNLYGNVFSQTTICRFEALQLSFKNMCKLKPLLFKWLEEADSTSGTPNGAFDKHNGGGSTGGRKRKKRTSIEIKSRLEYYFQKNSKPNAQDINNVASDLQLEKEVVRVWFCNRRQKEKRMTPQQQYALMNGSAGTANGGHPNDILALQAAAAACAAGYDPRQTENGSIFY</sequence>
<comment type="caution">
    <text evidence="11">The sequence shown here is derived from an EMBL/GenBank/DDBJ whole genome shotgun (WGS) entry which is preliminary data.</text>
</comment>
<name>A0AAD4MQK3_9BILA</name>
<keyword evidence="2 5" id="KW-0238">DNA-binding</keyword>
<dbReference type="PROSITE" id="PS51179">
    <property type="entry name" value="POU_3"/>
    <property type="match status" value="1"/>
</dbReference>
<dbReference type="InterPro" id="IPR050255">
    <property type="entry name" value="POU_domain_TF"/>
</dbReference>
<feature type="region of interest" description="Disordered" evidence="8">
    <location>
        <begin position="335"/>
        <end position="375"/>
    </location>
</feature>
<evidence type="ECO:0000256" key="4">
    <source>
        <dbReference type="ARBA" id="ARBA00023242"/>
    </source>
</evidence>
<dbReference type="InterPro" id="IPR017970">
    <property type="entry name" value="Homeobox_CS"/>
</dbReference>
<feature type="region of interest" description="Disordered" evidence="8">
    <location>
        <begin position="529"/>
        <end position="554"/>
    </location>
</feature>
<feature type="compositionally biased region" description="Polar residues" evidence="8">
    <location>
        <begin position="11"/>
        <end position="28"/>
    </location>
</feature>
<evidence type="ECO:0000256" key="3">
    <source>
        <dbReference type="ARBA" id="ARBA00023155"/>
    </source>
</evidence>
<keyword evidence="3 5" id="KW-0371">Homeobox</keyword>
<evidence type="ECO:0000256" key="8">
    <source>
        <dbReference type="SAM" id="MobiDB-lite"/>
    </source>
</evidence>
<dbReference type="Gene3D" id="1.10.260.40">
    <property type="entry name" value="lambda repressor-like DNA-binding domains"/>
    <property type="match status" value="1"/>
</dbReference>
<reference evidence="11" key="1">
    <citation type="submission" date="2022-01" db="EMBL/GenBank/DDBJ databases">
        <title>Genome Sequence Resource for Two Populations of Ditylenchus destructor, the Migratory Endoparasitic Phytonematode.</title>
        <authorList>
            <person name="Zhang H."/>
            <person name="Lin R."/>
            <person name="Xie B."/>
        </authorList>
    </citation>
    <scope>NUCLEOTIDE SEQUENCE</scope>
    <source>
        <strain evidence="11">BazhouSP</strain>
    </source>
</reference>
<evidence type="ECO:0000256" key="7">
    <source>
        <dbReference type="RuleBase" id="RU361194"/>
    </source>
</evidence>
<proteinExistence type="inferred from homology"/>
<dbReference type="PROSITE" id="PS50071">
    <property type="entry name" value="HOMEOBOX_2"/>
    <property type="match status" value="1"/>
</dbReference>
<dbReference type="GO" id="GO:0030154">
    <property type="term" value="P:cell differentiation"/>
    <property type="evidence" value="ECO:0007669"/>
    <property type="project" value="UniProtKB-ARBA"/>
</dbReference>
<comment type="similarity">
    <text evidence="7">Belongs to the POU transcription factor family.</text>
</comment>
<feature type="domain" description="Homeobox" evidence="9">
    <location>
        <begin position="546"/>
        <end position="606"/>
    </location>
</feature>
<dbReference type="GO" id="GO:0005634">
    <property type="term" value="C:nucleus"/>
    <property type="evidence" value="ECO:0007669"/>
    <property type="project" value="UniProtKB-SubCell"/>
</dbReference>
<comment type="subcellular location">
    <subcellularLocation>
        <location evidence="1 5 6">Nucleus</location>
    </subcellularLocation>
</comment>
<evidence type="ECO:0000256" key="2">
    <source>
        <dbReference type="ARBA" id="ARBA00023125"/>
    </source>
</evidence>
<protein>
    <recommendedName>
        <fullName evidence="7">POU domain protein</fullName>
    </recommendedName>
</protein>
<dbReference type="PROSITE" id="PS00027">
    <property type="entry name" value="HOMEOBOX_1"/>
    <property type="match status" value="1"/>
</dbReference>
<dbReference type="EMBL" id="JAKKPZ010000127">
    <property type="protein sequence ID" value="KAI1701071.1"/>
    <property type="molecule type" value="Genomic_DNA"/>
</dbReference>
<feature type="compositionally biased region" description="Polar residues" evidence="8">
    <location>
        <begin position="58"/>
        <end position="69"/>
    </location>
</feature>
<feature type="compositionally biased region" description="Polar residues" evidence="8">
    <location>
        <begin position="361"/>
        <end position="375"/>
    </location>
</feature>
<dbReference type="CDD" id="cd00086">
    <property type="entry name" value="homeodomain"/>
    <property type="match status" value="1"/>
</dbReference>
<feature type="compositionally biased region" description="Low complexity" evidence="8">
    <location>
        <begin position="34"/>
        <end position="46"/>
    </location>
</feature>
<dbReference type="PROSITE" id="PS00035">
    <property type="entry name" value="POU_1"/>
    <property type="match status" value="1"/>
</dbReference>
<dbReference type="SMART" id="SM00389">
    <property type="entry name" value="HOX"/>
    <property type="match status" value="1"/>
</dbReference>
<dbReference type="PROSITE" id="PS00465">
    <property type="entry name" value="POU_2"/>
    <property type="match status" value="1"/>
</dbReference>
<dbReference type="InterPro" id="IPR009057">
    <property type="entry name" value="Homeodomain-like_sf"/>
</dbReference>
<dbReference type="Gene3D" id="1.10.10.60">
    <property type="entry name" value="Homeodomain-like"/>
    <property type="match status" value="1"/>
</dbReference>
<dbReference type="PANTHER" id="PTHR11636:SF89">
    <property type="entry name" value="POU DOMAIN PROTEIN 2, ISOFORM B-RELATED"/>
    <property type="match status" value="1"/>
</dbReference>
<accession>A0AAD4MQK3</accession>
<dbReference type="GO" id="GO:0000978">
    <property type="term" value="F:RNA polymerase II cis-regulatory region sequence-specific DNA binding"/>
    <property type="evidence" value="ECO:0007669"/>
    <property type="project" value="TreeGrafter"/>
</dbReference>